<dbReference type="Gene3D" id="3.30.9.10">
    <property type="entry name" value="D-Amino Acid Oxidase, subunit A, domain 2"/>
    <property type="match status" value="1"/>
</dbReference>
<evidence type="ECO:0000259" key="1">
    <source>
        <dbReference type="Pfam" id="PF01266"/>
    </source>
</evidence>
<keyword evidence="2" id="KW-0560">Oxidoreductase</keyword>
<feature type="domain" description="FAD dependent oxidoreductase" evidence="1">
    <location>
        <begin position="4"/>
        <end position="342"/>
    </location>
</feature>
<dbReference type="Gene3D" id="3.50.50.60">
    <property type="entry name" value="FAD/NAD(P)-binding domain"/>
    <property type="match status" value="1"/>
</dbReference>
<sequence>MDVDVVVVGAGVIGCMTAHEVVTRRPGASVVVLDQDTIGSGASHRSAGLHFPRGATERVRRMAARSQDAYTALLARYPDLPVRPLPMTVVASAGRAAELRAAYLPSARLRPVPGPPDDRVLLPPGTAAWQGDGCQYADVSALTQLLARRLRGRVAFHEGVRVTGVHPGERAVEVVLSTGRTLTAKRALLAPGPWLAAPAWQALVAPLGARVKKIVAMHVDVPPRDGDHAIVFHDEDAFLLPLHHRGHWLFSYTCPEWDVDPRTVTEGVSARNLAEARAVLGRYAPALVGDCVSGRVFCDAYGPAHEPLVSALDPHGRLVFAGAAGGSGYRLAPALAAEAADLLDPAPPAQEAQR</sequence>
<dbReference type="Proteomes" id="UP001595824">
    <property type="component" value="Unassembled WGS sequence"/>
</dbReference>
<gene>
    <name evidence="2" type="ORF">ACFPC0_00430</name>
</gene>
<organism evidence="2 3">
    <name type="scientific">Streptomyces andamanensis</name>
    <dbReference type="NCBI Taxonomy" id="1565035"/>
    <lineage>
        <taxon>Bacteria</taxon>
        <taxon>Bacillati</taxon>
        <taxon>Actinomycetota</taxon>
        <taxon>Actinomycetes</taxon>
        <taxon>Kitasatosporales</taxon>
        <taxon>Streptomycetaceae</taxon>
        <taxon>Streptomyces</taxon>
    </lineage>
</organism>
<keyword evidence="3" id="KW-1185">Reference proteome</keyword>
<dbReference type="RefSeq" id="WP_381736396.1">
    <property type="nucleotide sequence ID" value="NZ_JBHSDP010000002.1"/>
</dbReference>
<dbReference type="GO" id="GO:0016491">
    <property type="term" value="F:oxidoreductase activity"/>
    <property type="evidence" value="ECO:0007669"/>
    <property type="project" value="UniProtKB-KW"/>
</dbReference>
<dbReference type="PANTHER" id="PTHR13847">
    <property type="entry name" value="SARCOSINE DEHYDROGENASE-RELATED"/>
    <property type="match status" value="1"/>
</dbReference>
<dbReference type="Pfam" id="PF01266">
    <property type="entry name" value="DAO"/>
    <property type="match status" value="1"/>
</dbReference>
<dbReference type="EC" id="1.-.-.-" evidence="2"/>
<comment type="caution">
    <text evidence="2">The sequence shown here is derived from an EMBL/GenBank/DDBJ whole genome shotgun (WGS) entry which is preliminary data.</text>
</comment>
<dbReference type="InterPro" id="IPR036188">
    <property type="entry name" value="FAD/NAD-bd_sf"/>
</dbReference>
<dbReference type="SUPFAM" id="SSF51905">
    <property type="entry name" value="FAD/NAD(P)-binding domain"/>
    <property type="match status" value="1"/>
</dbReference>
<proteinExistence type="predicted"/>
<evidence type="ECO:0000313" key="2">
    <source>
        <dbReference type="EMBL" id="MFC4326316.1"/>
    </source>
</evidence>
<dbReference type="EMBL" id="JBHSDP010000002">
    <property type="protein sequence ID" value="MFC4326316.1"/>
    <property type="molecule type" value="Genomic_DNA"/>
</dbReference>
<protein>
    <submittedName>
        <fullName evidence="2">NAD(P)/FAD-dependent oxidoreductase</fullName>
        <ecNumber evidence="2">1.-.-.-</ecNumber>
    </submittedName>
</protein>
<evidence type="ECO:0000313" key="3">
    <source>
        <dbReference type="Proteomes" id="UP001595824"/>
    </source>
</evidence>
<name>A0ABV8T897_9ACTN</name>
<dbReference type="InterPro" id="IPR006076">
    <property type="entry name" value="FAD-dep_OxRdtase"/>
</dbReference>
<reference evidence="3" key="1">
    <citation type="journal article" date="2019" name="Int. J. Syst. Evol. Microbiol.">
        <title>The Global Catalogue of Microorganisms (GCM) 10K type strain sequencing project: providing services to taxonomists for standard genome sequencing and annotation.</title>
        <authorList>
            <consortium name="The Broad Institute Genomics Platform"/>
            <consortium name="The Broad Institute Genome Sequencing Center for Infectious Disease"/>
            <person name="Wu L."/>
            <person name="Ma J."/>
        </authorList>
    </citation>
    <scope>NUCLEOTIDE SEQUENCE [LARGE SCALE GENOMIC DNA]</scope>
    <source>
        <strain evidence="3">PCU 347</strain>
    </source>
</reference>
<accession>A0ABV8T897</accession>